<dbReference type="InterPro" id="IPR006993">
    <property type="entry name" value="Glut_rich_SH3-bd"/>
</dbReference>
<dbReference type="PANTHER" id="PTHR12232:SF0">
    <property type="entry name" value="THIOREDOXIN DOMAIN-CONTAINING PROTEIN"/>
    <property type="match status" value="1"/>
</dbReference>
<dbReference type="SUPFAM" id="SSF52833">
    <property type="entry name" value="Thioredoxin-like"/>
    <property type="match status" value="1"/>
</dbReference>
<dbReference type="Pfam" id="PF04908">
    <property type="entry name" value="SH3BGR"/>
    <property type="match status" value="1"/>
</dbReference>
<feature type="compositionally biased region" description="Basic and acidic residues" evidence="2">
    <location>
        <begin position="222"/>
        <end position="257"/>
    </location>
</feature>
<feature type="compositionally biased region" description="Basic and acidic residues" evidence="2">
    <location>
        <begin position="159"/>
        <end position="168"/>
    </location>
</feature>
<dbReference type="OrthoDB" id="9932926at2759"/>
<dbReference type="HOGENOM" id="CLU_075375_1_0_1"/>
<evidence type="ECO:0000313" key="3">
    <source>
        <dbReference type="EMBL" id="KDQ63420.1"/>
    </source>
</evidence>
<dbReference type="AlphaFoldDB" id="A0A067QBC9"/>
<dbReference type="STRING" id="933084.A0A067QBC9"/>
<name>A0A067QBC9_9AGAM</name>
<feature type="compositionally biased region" description="Pro residues" evidence="2">
    <location>
        <begin position="130"/>
        <end position="142"/>
    </location>
</feature>
<evidence type="ECO:0000256" key="2">
    <source>
        <dbReference type="SAM" id="MobiDB-lite"/>
    </source>
</evidence>
<evidence type="ECO:0000313" key="4">
    <source>
        <dbReference type="Proteomes" id="UP000027265"/>
    </source>
</evidence>
<dbReference type="InParanoid" id="A0A067QBC9"/>
<protein>
    <submittedName>
        <fullName evidence="3">Uncharacterized protein</fullName>
    </submittedName>
</protein>
<dbReference type="GO" id="GO:0005737">
    <property type="term" value="C:cytoplasm"/>
    <property type="evidence" value="ECO:0007669"/>
    <property type="project" value="TreeGrafter"/>
</dbReference>
<organism evidence="3 4">
    <name type="scientific">Jaapia argillacea MUCL 33604</name>
    <dbReference type="NCBI Taxonomy" id="933084"/>
    <lineage>
        <taxon>Eukaryota</taxon>
        <taxon>Fungi</taxon>
        <taxon>Dikarya</taxon>
        <taxon>Basidiomycota</taxon>
        <taxon>Agaricomycotina</taxon>
        <taxon>Agaricomycetes</taxon>
        <taxon>Agaricomycetidae</taxon>
        <taxon>Jaapiales</taxon>
        <taxon>Jaapiaceae</taxon>
        <taxon>Jaapia</taxon>
    </lineage>
</organism>
<gene>
    <name evidence="3" type="ORF">JAAARDRAFT_188997</name>
</gene>
<dbReference type="Gene3D" id="3.40.30.10">
    <property type="entry name" value="Glutaredoxin"/>
    <property type="match status" value="1"/>
</dbReference>
<accession>A0A067QBC9</accession>
<dbReference type="InterPro" id="IPR036249">
    <property type="entry name" value="Thioredoxin-like_sf"/>
</dbReference>
<keyword evidence="4" id="KW-1185">Reference proteome</keyword>
<proteinExistence type="inferred from homology"/>
<evidence type="ECO:0000256" key="1">
    <source>
        <dbReference type="ARBA" id="ARBA00007764"/>
    </source>
</evidence>
<comment type="similarity">
    <text evidence="1">Belongs to the SH3BGR family.</text>
</comment>
<feature type="region of interest" description="Disordered" evidence="2">
    <location>
        <begin position="110"/>
        <end position="168"/>
    </location>
</feature>
<dbReference type="EMBL" id="KL197710">
    <property type="protein sequence ID" value="KDQ63420.1"/>
    <property type="molecule type" value="Genomic_DNA"/>
</dbReference>
<dbReference type="Proteomes" id="UP000027265">
    <property type="component" value="Unassembled WGS sequence"/>
</dbReference>
<feature type="region of interest" description="Disordered" evidence="2">
    <location>
        <begin position="206"/>
        <end position="257"/>
    </location>
</feature>
<sequence>MPSPPIQIFLTTIASQPALRQRQESLLRILQVKKIPYTAYDLASDESAKKLWRRKAPADKQQLPGILVGGKFPGTFAQFEEAVEYHELPIFLRLNEEYDPEIEQDRPLLASQPVGVPGVMTPSQSTPIKYPKPSPSPSPSPSPLRSKGKDGKWTATPPDEGKSKGLKVVNKEESVDLGEELVGFGLQGVRATEDELAELIKELGLDGDEAKEMARDLSGGDGKSEEKVEKEVKEEDKAEVVKSGTKEDKSTAEVKSS</sequence>
<dbReference type="InterPro" id="IPR051033">
    <property type="entry name" value="SH3BGR"/>
</dbReference>
<reference evidence="4" key="1">
    <citation type="journal article" date="2014" name="Proc. Natl. Acad. Sci. U.S.A.">
        <title>Extensive sampling of basidiomycete genomes demonstrates inadequacy of the white-rot/brown-rot paradigm for wood decay fungi.</title>
        <authorList>
            <person name="Riley R."/>
            <person name="Salamov A.A."/>
            <person name="Brown D.W."/>
            <person name="Nagy L.G."/>
            <person name="Floudas D."/>
            <person name="Held B.W."/>
            <person name="Levasseur A."/>
            <person name="Lombard V."/>
            <person name="Morin E."/>
            <person name="Otillar R."/>
            <person name="Lindquist E.A."/>
            <person name="Sun H."/>
            <person name="LaButti K.M."/>
            <person name="Schmutz J."/>
            <person name="Jabbour D."/>
            <person name="Luo H."/>
            <person name="Baker S.E."/>
            <person name="Pisabarro A.G."/>
            <person name="Walton J.D."/>
            <person name="Blanchette R.A."/>
            <person name="Henrissat B."/>
            <person name="Martin F."/>
            <person name="Cullen D."/>
            <person name="Hibbett D.S."/>
            <person name="Grigoriev I.V."/>
        </authorList>
    </citation>
    <scope>NUCLEOTIDE SEQUENCE [LARGE SCALE GENOMIC DNA]</scope>
    <source>
        <strain evidence="4">MUCL 33604</strain>
    </source>
</reference>
<feature type="compositionally biased region" description="Basic and acidic residues" evidence="2">
    <location>
        <begin position="206"/>
        <end position="215"/>
    </location>
</feature>
<dbReference type="PANTHER" id="PTHR12232">
    <property type="entry name" value="SH3 DOMAIN-BINDING GLUTAMIC ACID-RICH-LIKE PROTEIN"/>
    <property type="match status" value="1"/>
</dbReference>